<sequence length="137" mass="15399">MTLWIHPLMQAAATLLGIYVLHLGLQRARSNHLGRKIPFAWKDHVRWGRWAIGLWMLGTLGGIVVARLEWGVFLATGTHAQVGLVFFALALFGYLSGHIMDKERKRRATLPLVHGLVNLTLVALALWQAWTGWAFLP</sequence>
<evidence type="ECO:0000313" key="2">
    <source>
        <dbReference type="EMBL" id="SBV92382.1"/>
    </source>
</evidence>
<accession>A0A212IYV8</accession>
<feature type="transmembrane region" description="Helical" evidence="1">
    <location>
        <begin position="116"/>
        <end position="136"/>
    </location>
</feature>
<keyword evidence="1" id="KW-1133">Transmembrane helix</keyword>
<reference evidence="2" key="1">
    <citation type="submission" date="2016-04" db="EMBL/GenBank/DDBJ databases">
        <authorList>
            <person name="Evans L.H."/>
            <person name="Alamgir A."/>
            <person name="Owens N."/>
            <person name="Weber N.D."/>
            <person name="Virtaneva K."/>
            <person name="Barbian K."/>
            <person name="Babar A."/>
            <person name="Rosenke K."/>
        </authorList>
    </citation>
    <scope>NUCLEOTIDE SEQUENCE</scope>
    <source>
        <strain evidence="2">86</strain>
    </source>
</reference>
<feature type="transmembrane region" description="Helical" evidence="1">
    <location>
        <begin position="72"/>
        <end position="95"/>
    </location>
</feature>
<dbReference type="InterPro" id="IPR025067">
    <property type="entry name" value="DUF4079"/>
</dbReference>
<dbReference type="EMBL" id="FLUQ01000001">
    <property type="protein sequence ID" value="SBV92382.1"/>
    <property type="molecule type" value="Genomic_DNA"/>
</dbReference>
<gene>
    <name evidence="2" type="ORF">KL86DPRO_10352</name>
</gene>
<evidence type="ECO:0008006" key="3">
    <source>
        <dbReference type="Google" id="ProtNLM"/>
    </source>
</evidence>
<dbReference type="AlphaFoldDB" id="A0A212IYV8"/>
<evidence type="ECO:0000256" key="1">
    <source>
        <dbReference type="SAM" id="Phobius"/>
    </source>
</evidence>
<keyword evidence="1" id="KW-0812">Transmembrane</keyword>
<keyword evidence="1" id="KW-0472">Membrane</keyword>
<feature type="transmembrane region" description="Helical" evidence="1">
    <location>
        <begin position="6"/>
        <end position="26"/>
    </location>
</feature>
<proteinExistence type="predicted"/>
<protein>
    <recommendedName>
        <fullName evidence="3">DUF4079 family protein</fullName>
    </recommendedName>
</protein>
<organism evidence="2">
    <name type="scientific">uncultured delta proteobacterium</name>
    <dbReference type="NCBI Taxonomy" id="34034"/>
    <lineage>
        <taxon>Bacteria</taxon>
        <taxon>Deltaproteobacteria</taxon>
        <taxon>environmental samples</taxon>
    </lineage>
</organism>
<feature type="transmembrane region" description="Helical" evidence="1">
    <location>
        <begin position="47"/>
        <end position="66"/>
    </location>
</feature>
<name>A0A212IYV8_9DELT</name>
<dbReference type="Pfam" id="PF13301">
    <property type="entry name" value="DUF4079"/>
    <property type="match status" value="1"/>
</dbReference>